<keyword evidence="1" id="KW-0812">Transmembrane</keyword>
<evidence type="ECO:0000313" key="3">
    <source>
        <dbReference type="Proteomes" id="UP000244855"/>
    </source>
</evidence>
<organism evidence="2 3">
    <name type="scientific">Periconia macrospinosa</name>
    <dbReference type="NCBI Taxonomy" id="97972"/>
    <lineage>
        <taxon>Eukaryota</taxon>
        <taxon>Fungi</taxon>
        <taxon>Dikarya</taxon>
        <taxon>Ascomycota</taxon>
        <taxon>Pezizomycotina</taxon>
        <taxon>Dothideomycetes</taxon>
        <taxon>Pleosporomycetidae</taxon>
        <taxon>Pleosporales</taxon>
        <taxon>Massarineae</taxon>
        <taxon>Periconiaceae</taxon>
        <taxon>Periconia</taxon>
    </lineage>
</organism>
<sequence>MDTVASQLAAPSRWQSLVHLYLPFVSSFLFVLLSPYPQQLFPGSPTFVTAILTNVVASIIYPPNQPPPTPEQTIPFTQRRLIYRAAVAFTFNSAFPSPHSLNFFTVFLLDIFVVSRYLVPDRNVNQPQRRSEFLAAAKWALVTEILARLFPQSSSGWLHYLVYTAEWILLRKAYMGLVDDMINVLSYPNMSTWRGRILVPLLQCVLVWLVLTTVVALVLGPPPVDENGNVLARDAPSLKANTTQ</sequence>
<feature type="transmembrane region" description="Helical" evidence="1">
    <location>
        <begin position="40"/>
        <end position="61"/>
    </location>
</feature>
<feature type="transmembrane region" description="Helical" evidence="1">
    <location>
        <begin position="16"/>
        <end position="33"/>
    </location>
</feature>
<name>A0A2V1DRW0_9PLEO</name>
<evidence type="ECO:0000313" key="2">
    <source>
        <dbReference type="EMBL" id="PVI00897.1"/>
    </source>
</evidence>
<evidence type="ECO:0000256" key="1">
    <source>
        <dbReference type="SAM" id="Phobius"/>
    </source>
</evidence>
<keyword evidence="1" id="KW-0472">Membrane</keyword>
<reference evidence="2 3" key="1">
    <citation type="journal article" date="2018" name="Sci. Rep.">
        <title>Comparative genomics provides insights into the lifestyle and reveals functional heterogeneity of dark septate endophytic fungi.</title>
        <authorList>
            <person name="Knapp D.G."/>
            <person name="Nemeth J.B."/>
            <person name="Barry K."/>
            <person name="Hainaut M."/>
            <person name="Henrissat B."/>
            <person name="Johnson J."/>
            <person name="Kuo A."/>
            <person name="Lim J.H.P."/>
            <person name="Lipzen A."/>
            <person name="Nolan M."/>
            <person name="Ohm R.A."/>
            <person name="Tamas L."/>
            <person name="Grigoriev I.V."/>
            <person name="Spatafora J.W."/>
            <person name="Nagy L.G."/>
            <person name="Kovacs G.M."/>
        </authorList>
    </citation>
    <scope>NUCLEOTIDE SEQUENCE [LARGE SCALE GENOMIC DNA]</scope>
    <source>
        <strain evidence="2 3">DSE2036</strain>
    </source>
</reference>
<dbReference type="AlphaFoldDB" id="A0A2V1DRW0"/>
<feature type="transmembrane region" description="Helical" evidence="1">
    <location>
        <begin position="101"/>
        <end position="119"/>
    </location>
</feature>
<keyword evidence="3" id="KW-1185">Reference proteome</keyword>
<dbReference type="Proteomes" id="UP000244855">
    <property type="component" value="Unassembled WGS sequence"/>
</dbReference>
<proteinExistence type="predicted"/>
<dbReference type="EMBL" id="KZ805366">
    <property type="protein sequence ID" value="PVI00897.1"/>
    <property type="molecule type" value="Genomic_DNA"/>
</dbReference>
<accession>A0A2V1DRW0</accession>
<dbReference type="OrthoDB" id="3756114at2759"/>
<keyword evidence="1" id="KW-1133">Transmembrane helix</keyword>
<gene>
    <name evidence="2" type="ORF">DM02DRAFT_655027</name>
</gene>
<feature type="transmembrane region" description="Helical" evidence="1">
    <location>
        <begin position="197"/>
        <end position="219"/>
    </location>
</feature>
<protein>
    <submittedName>
        <fullName evidence="2">Uncharacterized protein</fullName>
    </submittedName>
</protein>